<feature type="region of interest" description="Disordered" evidence="1">
    <location>
        <begin position="54"/>
        <end position="80"/>
    </location>
</feature>
<dbReference type="EMBL" id="CAXLJM020000124">
    <property type="protein sequence ID" value="CAL8138535.1"/>
    <property type="molecule type" value="Genomic_DNA"/>
</dbReference>
<keyword evidence="4" id="KW-1185">Reference proteome</keyword>
<accession>A0ABP1RY60</accession>
<keyword evidence="2" id="KW-0812">Transmembrane</keyword>
<proteinExistence type="predicted"/>
<evidence type="ECO:0000313" key="3">
    <source>
        <dbReference type="EMBL" id="CAL8138535.1"/>
    </source>
</evidence>
<dbReference type="Proteomes" id="UP001642540">
    <property type="component" value="Unassembled WGS sequence"/>
</dbReference>
<protein>
    <recommendedName>
        <fullName evidence="5">Gustatory receptor</fullName>
    </recommendedName>
</protein>
<evidence type="ECO:0008006" key="5">
    <source>
        <dbReference type="Google" id="ProtNLM"/>
    </source>
</evidence>
<organism evidence="3 4">
    <name type="scientific">Orchesella dallaii</name>
    <dbReference type="NCBI Taxonomy" id="48710"/>
    <lineage>
        <taxon>Eukaryota</taxon>
        <taxon>Metazoa</taxon>
        <taxon>Ecdysozoa</taxon>
        <taxon>Arthropoda</taxon>
        <taxon>Hexapoda</taxon>
        <taxon>Collembola</taxon>
        <taxon>Entomobryomorpha</taxon>
        <taxon>Entomobryoidea</taxon>
        <taxon>Orchesellidae</taxon>
        <taxon>Orchesellinae</taxon>
        <taxon>Orchesella</taxon>
    </lineage>
</organism>
<keyword evidence="2" id="KW-0472">Membrane</keyword>
<evidence type="ECO:0000256" key="1">
    <source>
        <dbReference type="SAM" id="MobiDB-lite"/>
    </source>
</evidence>
<sequence>MLRRSSSLVTINLETSNDESHHLRKGVNNVAFCRNSSEDSINCQRNVVENKSFEDCPNGSSESEGSDSRTVSPSNSISNVGARQECQSGSVTSKCRWFQHCGVVMEENTTFSDKFTQRLVCIQEKLQSESKRSYLQTYFIYANGVGVAPFRFNKENQSVVWLKKIFLVSIGVCCTSFSIVMIATHYHLQLGMKEFLLHNASRMQALFCYYDSCSLVLNQDNLDATSVTLGLLGWATHFAGNLLSQCAWDGILFAAVTLGKSSNEFEYKKSKRACQSNPDHILQRFIELKYISKRVNSAFKLALRMYLLANLFFFTVFADDYFDPGFPKVLKLLKSLNVMFVMVALYQSNKAATRGEKFREWILSTENREFLGMSQLDTVVEALSPASTGFGRGSLYINDAFLIGSASVVAAYFFGIVETRPQLDYDINPVIKNFIVNNSMVPMMLGNRSFECYEVAT</sequence>
<comment type="caution">
    <text evidence="3">The sequence shown here is derived from an EMBL/GenBank/DDBJ whole genome shotgun (WGS) entry which is preliminary data.</text>
</comment>
<feature type="compositionally biased region" description="Polar residues" evidence="1">
    <location>
        <begin position="58"/>
        <end position="80"/>
    </location>
</feature>
<gene>
    <name evidence="3" type="ORF">ODALV1_LOCUS27411</name>
</gene>
<name>A0ABP1RY60_9HEXA</name>
<feature type="transmembrane region" description="Helical" evidence="2">
    <location>
        <begin position="298"/>
        <end position="317"/>
    </location>
</feature>
<keyword evidence="2" id="KW-1133">Transmembrane helix</keyword>
<feature type="transmembrane region" description="Helical" evidence="2">
    <location>
        <begin position="165"/>
        <end position="188"/>
    </location>
</feature>
<reference evidence="3 4" key="1">
    <citation type="submission" date="2024-08" db="EMBL/GenBank/DDBJ databases">
        <authorList>
            <person name="Cucini C."/>
            <person name="Frati F."/>
        </authorList>
    </citation>
    <scope>NUCLEOTIDE SEQUENCE [LARGE SCALE GENOMIC DNA]</scope>
</reference>
<evidence type="ECO:0000256" key="2">
    <source>
        <dbReference type="SAM" id="Phobius"/>
    </source>
</evidence>
<evidence type="ECO:0000313" key="4">
    <source>
        <dbReference type="Proteomes" id="UP001642540"/>
    </source>
</evidence>